<evidence type="ECO:0000256" key="1">
    <source>
        <dbReference type="SAM" id="MobiDB-lite"/>
    </source>
</evidence>
<dbReference type="Proteomes" id="UP000273675">
    <property type="component" value="Unassembled WGS sequence"/>
</dbReference>
<gene>
    <name evidence="2" type="ORF">C7435_0007</name>
</gene>
<accession>A0A495DMT4</accession>
<name>A0A495DMT4_9PROT</name>
<proteinExistence type="predicted"/>
<sequence>MADEAILSLEPIKRDFIRINGEDFEIYAPDELSVEACQEITRDGALIGELSAKHDRASHRKMAKLIDEVAHRAFVEIPDEVFDKIPGFQRMQIVSVFTGLLLRQATGLAGATARAVSGLAGVKPSSGSSGSLAGLPTGGGAARPSGT</sequence>
<protein>
    <submittedName>
        <fullName evidence="2">Uncharacterized protein</fullName>
    </submittedName>
</protein>
<feature type="compositionally biased region" description="Low complexity" evidence="1">
    <location>
        <begin position="124"/>
        <end position="135"/>
    </location>
</feature>
<comment type="caution">
    <text evidence="2">The sequence shown here is derived from an EMBL/GenBank/DDBJ whole genome shotgun (WGS) entry which is preliminary data.</text>
</comment>
<dbReference type="AlphaFoldDB" id="A0A495DMT4"/>
<dbReference type="RefSeq" id="WP_121209556.1">
    <property type="nucleotide sequence ID" value="NZ_RBIM01000001.1"/>
</dbReference>
<evidence type="ECO:0000313" key="2">
    <source>
        <dbReference type="EMBL" id="RKR03571.1"/>
    </source>
</evidence>
<reference evidence="2 3" key="1">
    <citation type="submission" date="2018-10" db="EMBL/GenBank/DDBJ databases">
        <title>Genomic Encyclopedia of Type Strains, Phase IV (KMG-IV): sequencing the most valuable type-strain genomes for metagenomic binning, comparative biology and taxonomic classification.</title>
        <authorList>
            <person name="Goeker M."/>
        </authorList>
    </citation>
    <scope>NUCLEOTIDE SEQUENCE [LARGE SCALE GENOMIC DNA]</scope>
    <source>
        <strain evidence="2 3">DSM 4734</strain>
    </source>
</reference>
<dbReference type="EMBL" id="RBIM01000001">
    <property type="protein sequence ID" value="RKR03571.1"/>
    <property type="molecule type" value="Genomic_DNA"/>
</dbReference>
<organism evidence="2 3">
    <name type="scientific">Maricaulis maris</name>
    <dbReference type="NCBI Taxonomy" id="74318"/>
    <lineage>
        <taxon>Bacteria</taxon>
        <taxon>Pseudomonadati</taxon>
        <taxon>Pseudomonadota</taxon>
        <taxon>Alphaproteobacteria</taxon>
        <taxon>Maricaulales</taxon>
        <taxon>Maricaulaceae</taxon>
        <taxon>Maricaulis</taxon>
    </lineage>
</organism>
<feature type="region of interest" description="Disordered" evidence="1">
    <location>
        <begin position="120"/>
        <end position="147"/>
    </location>
</feature>
<evidence type="ECO:0000313" key="3">
    <source>
        <dbReference type="Proteomes" id="UP000273675"/>
    </source>
</evidence>